<evidence type="ECO:0000313" key="1">
    <source>
        <dbReference type="EMBL" id="MBJ7632823.1"/>
    </source>
</evidence>
<reference evidence="2 3" key="2">
    <citation type="journal article" date="2021" name="Int. J. Food Microbiol.">
        <title>Safety demonstration of a microbial species for use in the food chain: Weissella confusa.</title>
        <authorList>
            <person name="Bourdichon F."/>
            <person name="Patrone V."/>
            <person name="Fontana A."/>
            <person name="Milani G."/>
            <person name="Morelli L."/>
        </authorList>
    </citation>
    <scope>NUCLEOTIDE SEQUENCE [LARGE SCALE GENOMIC DNA]</scope>
    <source>
        <strain evidence="1">CCUG 30943</strain>
        <strain evidence="2 3">CCUG 43002</strain>
    </source>
</reference>
<proteinExistence type="predicted"/>
<evidence type="ECO:0000313" key="3">
    <source>
        <dbReference type="Proteomes" id="UP000728106"/>
    </source>
</evidence>
<dbReference type="Proteomes" id="UP000808038">
    <property type="component" value="Unassembled WGS sequence"/>
</dbReference>
<keyword evidence="3" id="KW-1185">Reference proteome</keyword>
<dbReference type="EMBL" id="JAAOCX010000007">
    <property type="protein sequence ID" value="MBJ7632823.1"/>
    <property type="molecule type" value="Genomic_DNA"/>
</dbReference>
<dbReference type="AlphaFoldDB" id="A0A4Z0RIQ1"/>
<dbReference type="EMBL" id="JAAOCP010000008">
    <property type="protein sequence ID" value="MBJ7639306.1"/>
    <property type="molecule type" value="Genomic_DNA"/>
</dbReference>
<accession>A0A4Z0RIQ1</accession>
<comment type="caution">
    <text evidence="2">The sequence shown here is derived from an EMBL/GenBank/DDBJ whole genome shotgun (WGS) entry which is preliminary data.</text>
</comment>
<name>A0A4Z0RIQ1_WEICO</name>
<protein>
    <submittedName>
        <fullName evidence="2">Uncharacterized protein</fullName>
    </submittedName>
</protein>
<dbReference type="RefSeq" id="WP_135411401.1">
    <property type="nucleotide sequence ID" value="NZ_ALXH01000064.1"/>
</dbReference>
<organism evidence="2 3">
    <name type="scientific">Weissella confusa</name>
    <name type="common">Lactobacillus confusus</name>
    <dbReference type="NCBI Taxonomy" id="1583"/>
    <lineage>
        <taxon>Bacteria</taxon>
        <taxon>Bacillati</taxon>
        <taxon>Bacillota</taxon>
        <taxon>Bacilli</taxon>
        <taxon>Lactobacillales</taxon>
        <taxon>Lactobacillaceae</taxon>
        <taxon>Weissella</taxon>
    </lineage>
</organism>
<dbReference type="Proteomes" id="UP000728106">
    <property type="component" value="Unassembled WGS sequence"/>
</dbReference>
<sequence length="156" mass="17913">MASPIWINNKYYESTEDLANSEGVDQRLVEFYLSQGIRDLNLILLSKAAAALINDPKLENLSGSVELTKYSAKSGKDEKANDEDTDKIVEKNEEYRMVELLEREARLTASDIMESLEDTLADFERSPLGKLQKDENYKLGFKHAIDMVRKQYRLMK</sequence>
<evidence type="ECO:0000313" key="2">
    <source>
        <dbReference type="EMBL" id="MBJ7639306.1"/>
    </source>
</evidence>
<reference evidence="2" key="1">
    <citation type="submission" date="2020-02" db="EMBL/GenBank/DDBJ databases">
        <authorList>
            <person name="Fontana A."/>
            <person name="Patrone V."/>
            <person name="Morelli L."/>
        </authorList>
    </citation>
    <scope>NUCLEOTIDE SEQUENCE</scope>
    <source>
        <strain evidence="1">CCUG 30943</strain>
        <strain evidence="2">CCUG 43002</strain>
    </source>
</reference>
<gene>
    <name evidence="2" type="ORF">HAU20_07910</name>
    <name evidence="1" type="ORF">HAU43_06965</name>
</gene>